<dbReference type="EMBL" id="KQ424850">
    <property type="protein sequence ID" value="KOF70390.1"/>
    <property type="molecule type" value="Genomic_DNA"/>
</dbReference>
<gene>
    <name evidence="1" type="ORF">OCBIM_22002934mg</name>
</gene>
<protein>
    <submittedName>
        <fullName evidence="1">Uncharacterized protein</fullName>
    </submittedName>
</protein>
<sequence length="68" mass="8173">MFECKNRTAVEYSTRKFKLRLLSLFFDCINSNRNCVKKKGGFTFINCMRNERNGSMKRKNMETFTRKC</sequence>
<evidence type="ECO:0000313" key="1">
    <source>
        <dbReference type="EMBL" id="KOF70390.1"/>
    </source>
</evidence>
<dbReference type="AlphaFoldDB" id="A0A0L8G1B6"/>
<name>A0A0L8G1B6_OCTBM</name>
<accession>A0A0L8G1B6</accession>
<proteinExistence type="predicted"/>
<reference evidence="1" key="1">
    <citation type="submission" date="2015-07" db="EMBL/GenBank/DDBJ databases">
        <title>MeaNS - Measles Nucleotide Surveillance Program.</title>
        <authorList>
            <person name="Tran T."/>
            <person name="Druce J."/>
        </authorList>
    </citation>
    <scope>NUCLEOTIDE SEQUENCE</scope>
    <source>
        <strain evidence="1">UCB-OBI-ISO-001</strain>
        <tissue evidence="1">Gonad</tissue>
    </source>
</reference>
<organism evidence="1">
    <name type="scientific">Octopus bimaculoides</name>
    <name type="common">California two-spotted octopus</name>
    <dbReference type="NCBI Taxonomy" id="37653"/>
    <lineage>
        <taxon>Eukaryota</taxon>
        <taxon>Metazoa</taxon>
        <taxon>Spiralia</taxon>
        <taxon>Lophotrochozoa</taxon>
        <taxon>Mollusca</taxon>
        <taxon>Cephalopoda</taxon>
        <taxon>Coleoidea</taxon>
        <taxon>Octopodiformes</taxon>
        <taxon>Octopoda</taxon>
        <taxon>Incirrata</taxon>
        <taxon>Octopodidae</taxon>
        <taxon>Octopus</taxon>
    </lineage>
</organism>